<protein>
    <submittedName>
        <fullName evidence="8">RagB/SusD family nutrient uptake outer membrane protein</fullName>
    </submittedName>
</protein>
<dbReference type="Pfam" id="PF14322">
    <property type="entry name" value="SusD-like_3"/>
    <property type="match status" value="1"/>
</dbReference>
<evidence type="ECO:0000256" key="4">
    <source>
        <dbReference type="ARBA" id="ARBA00023136"/>
    </source>
</evidence>
<keyword evidence="4" id="KW-0472">Membrane</keyword>
<evidence type="ECO:0000256" key="1">
    <source>
        <dbReference type="ARBA" id="ARBA00004442"/>
    </source>
</evidence>
<organism evidence="8 9">
    <name type="scientific">Bacteroides pyogenes</name>
    <dbReference type="NCBI Taxonomy" id="310300"/>
    <lineage>
        <taxon>Bacteria</taxon>
        <taxon>Pseudomonadati</taxon>
        <taxon>Bacteroidota</taxon>
        <taxon>Bacteroidia</taxon>
        <taxon>Bacteroidales</taxon>
        <taxon>Bacteroidaceae</taxon>
        <taxon>Bacteroides</taxon>
    </lineage>
</organism>
<dbReference type="PROSITE" id="PS51257">
    <property type="entry name" value="PROKAR_LIPOPROTEIN"/>
    <property type="match status" value="1"/>
</dbReference>
<dbReference type="InterPro" id="IPR012944">
    <property type="entry name" value="SusD_RagB_dom"/>
</dbReference>
<dbReference type="SUPFAM" id="SSF48452">
    <property type="entry name" value="TPR-like"/>
    <property type="match status" value="1"/>
</dbReference>
<dbReference type="Pfam" id="PF07980">
    <property type="entry name" value="SusD_RagB"/>
    <property type="match status" value="1"/>
</dbReference>
<sequence>MKRTIYLSIILTLLTACQGYLETNPDSTLDVKIDSEEKIAELLAGAYPEASYFAFLETRTDNVGERVNGIHSRLNEAMYYWEDYDQEDLDTPLNYWNACYAGIAQANQALELLSKYPKTDRVKALYGEAFLLRAYLHFMLVNIWAEPYGTSKSESAPGIPYLTKPEKNALVDYKRGTVKEVYEKIEKDLKLGISLVDDSYYSKPKFHFNKKAAYAFASRFYLIKGEWELVIAYSDYVLGIDPKPVLRNWQKYEKEFYFNRKHLYTRYTSAEEPANLLLSTTESRVARNIPTEKYGVTRISADKVYNQHGIDGCSELRKMNMQPFFLFYYNNGRIGDGQYIGKFDELSLSGYTGIRPKGLYVTNVLFSTDEVMLNRMEAYAMIGEYDKSINDLLIYLSAKFGITPSCSRPDYTQTSSDNYQTYTPFYGMSIKQLAMVKTILGFRRQEFIHEGLRWFDIRRFYIPVKRTSKYKFYKQLEKEDPRKLLQIPAEAINRGLEPNPR</sequence>
<keyword evidence="3" id="KW-0732">Signal</keyword>
<dbReference type="InterPro" id="IPR033985">
    <property type="entry name" value="SusD-like_N"/>
</dbReference>
<keyword evidence="5" id="KW-0998">Cell outer membrane</keyword>
<evidence type="ECO:0000259" key="6">
    <source>
        <dbReference type="Pfam" id="PF07980"/>
    </source>
</evidence>
<name>A0A5D3FL10_9BACE</name>
<dbReference type="Proteomes" id="UP000324383">
    <property type="component" value="Unassembled WGS sequence"/>
</dbReference>
<gene>
    <name evidence="8" type="ORF">FNJ60_07635</name>
</gene>
<evidence type="ECO:0000256" key="5">
    <source>
        <dbReference type="ARBA" id="ARBA00023237"/>
    </source>
</evidence>
<dbReference type="AlphaFoldDB" id="A0A5D3FL10"/>
<feature type="domain" description="RagB/SusD" evidence="6">
    <location>
        <begin position="370"/>
        <end position="474"/>
    </location>
</feature>
<comment type="similarity">
    <text evidence="2">Belongs to the SusD family.</text>
</comment>
<evidence type="ECO:0000313" key="9">
    <source>
        <dbReference type="Proteomes" id="UP000324383"/>
    </source>
</evidence>
<dbReference type="RefSeq" id="WP_148730468.1">
    <property type="nucleotide sequence ID" value="NZ_VKLW01000014.1"/>
</dbReference>
<evidence type="ECO:0000259" key="7">
    <source>
        <dbReference type="Pfam" id="PF14322"/>
    </source>
</evidence>
<dbReference type="GO" id="GO:0009279">
    <property type="term" value="C:cell outer membrane"/>
    <property type="evidence" value="ECO:0007669"/>
    <property type="project" value="UniProtKB-SubCell"/>
</dbReference>
<reference evidence="8 9" key="1">
    <citation type="submission" date="2019-07" db="EMBL/GenBank/DDBJ databases">
        <title>Draft Genome Sequences of Bacteroides pyogenes Strains Isolated from the Uterus Holstein Dairy Cows with Metritis.</title>
        <authorList>
            <person name="Cunha F."/>
            <person name="Galvao K.N."/>
            <person name="Jeon S.J."/>
            <person name="Jeong K.C."/>
        </authorList>
    </citation>
    <scope>NUCLEOTIDE SEQUENCE [LARGE SCALE GENOMIC DNA]</scope>
    <source>
        <strain evidence="8 9">KG-31</strain>
    </source>
</reference>
<dbReference type="EMBL" id="VKLW01000014">
    <property type="protein sequence ID" value="TYK33630.1"/>
    <property type="molecule type" value="Genomic_DNA"/>
</dbReference>
<keyword evidence="9" id="KW-1185">Reference proteome</keyword>
<accession>A0A5D3FL10</accession>
<feature type="domain" description="SusD-like N-terminal" evidence="7">
    <location>
        <begin position="20"/>
        <end position="222"/>
    </location>
</feature>
<dbReference type="InterPro" id="IPR011990">
    <property type="entry name" value="TPR-like_helical_dom_sf"/>
</dbReference>
<dbReference type="Gene3D" id="1.25.40.390">
    <property type="match status" value="1"/>
</dbReference>
<evidence type="ECO:0000256" key="2">
    <source>
        <dbReference type="ARBA" id="ARBA00006275"/>
    </source>
</evidence>
<evidence type="ECO:0000256" key="3">
    <source>
        <dbReference type="ARBA" id="ARBA00022729"/>
    </source>
</evidence>
<evidence type="ECO:0000313" key="8">
    <source>
        <dbReference type="EMBL" id="TYK33630.1"/>
    </source>
</evidence>
<comment type="caution">
    <text evidence="8">The sequence shown here is derived from an EMBL/GenBank/DDBJ whole genome shotgun (WGS) entry which is preliminary data.</text>
</comment>
<proteinExistence type="inferred from homology"/>
<comment type="subcellular location">
    <subcellularLocation>
        <location evidence="1">Cell outer membrane</location>
    </subcellularLocation>
</comment>